<dbReference type="Gene3D" id="2.40.128.640">
    <property type="match status" value="1"/>
</dbReference>
<feature type="chain" id="PRO_5020557289" evidence="1">
    <location>
        <begin position="23"/>
        <end position="157"/>
    </location>
</feature>
<evidence type="ECO:0000313" key="2">
    <source>
        <dbReference type="EMBL" id="TKC07369.1"/>
    </source>
</evidence>
<dbReference type="InterPro" id="IPR007298">
    <property type="entry name" value="Cu-R_lipoprotein_NlpE"/>
</dbReference>
<reference evidence="2 3" key="1">
    <citation type="submission" date="2019-04" db="EMBL/GenBank/DDBJ databases">
        <title>Pedobacter sp. RP-3-15 sp. nov., isolated from Arctic soil.</title>
        <authorList>
            <person name="Dahal R.H."/>
            <person name="Kim D.-U."/>
        </authorList>
    </citation>
    <scope>NUCLEOTIDE SEQUENCE [LARGE SCALE GENOMIC DNA]</scope>
    <source>
        <strain evidence="2 3">RP-3-15</strain>
    </source>
</reference>
<keyword evidence="3" id="KW-1185">Reference proteome</keyword>
<dbReference type="Proteomes" id="UP000307244">
    <property type="component" value="Unassembled WGS sequence"/>
</dbReference>
<dbReference type="EMBL" id="SWBQ01000002">
    <property type="protein sequence ID" value="TKC07369.1"/>
    <property type="molecule type" value="Genomic_DNA"/>
</dbReference>
<evidence type="ECO:0000256" key="1">
    <source>
        <dbReference type="SAM" id="SignalP"/>
    </source>
</evidence>
<gene>
    <name evidence="2" type="ORF">FA047_08935</name>
</gene>
<accession>A0A4U1CK60</accession>
<evidence type="ECO:0000313" key="3">
    <source>
        <dbReference type="Proteomes" id="UP000307244"/>
    </source>
</evidence>
<dbReference type="OrthoDB" id="5348860at2"/>
<organism evidence="2 3">
    <name type="scientific">Pedobacter frigoris</name>
    <dbReference type="NCBI Taxonomy" id="2571272"/>
    <lineage>
        <taxon>Bacteria</taxon>
        <taxon>Pseudomonadati</taxon>
        <taxon>Bacteroidota</taxon>
        <taxon>Sphingobacteriia</taxon>
        <taxon>Sphingobacteriales</taxon>
        <taxon>Sphingobacteriaceae</taxon>
        <taxon>Pedobacter</taxon>
    </lineage>
</organism>
<dbReference type="RefSeq" id="WP_136835623.1">
    <property type="nucleotide sequence ID" value="NZ_SWBQ01000002.1"/>
</dbReference>
<name>A0A4U1CK60_9SPHI</name>
<dbReference type="AlphaFoldDB" id="A0A4U1CK60"/>
<comment type="caution">
    <text evidence="2">The sequence shown here is derived from an EMBL/GenBank/DDBJ whole genome shotgun (WGS) entry which is preliminary data.</text>
</comment>
<feature type="signal peptide" evidence="1">
    <location>
        <begin position="1"/>
        <end position="22"/>
    </location>
</feature>
<keyword evidence="1" id="KW-0732">Signal</keyword>
<dbReference type="Pfam" id="PF04170">
    <property type="entry name" value="NlpE"/>
    <property type="match status" value="1"/>
</dbReference>
<sequence>MKKQILALALVSVALWSCNVDTKTVTVSIDTVSPIESDTIQEDSTLIADDHNAQNSLDWAGSYKGTTPCADCEGIETEITLNNDATYIIKAKYLGKDTKVFQENGSFSWDKTGSVIVLNDVKDRHSKFFVGENTLTQLDIDGKKITGALSDKYVLKK</sequence>
<proteinExistence type="predicted"/>
<protein>
    <submittedName>
        <fullName evidence="2">Copper resistance protein NlpE</fullName>
    </submittedName>
</protein>